<keyword evidence="3" id="KW-1185">Reference proteome</keyword>
<organism evidence="2 3">
    <name type="scientific">Kangiella aquimarina</name>
    <dbReference type="NCBI Taxonomy" id="261965"/>
    <lineage>
        <taxon>Bacteria</taxon>
        <taxon>Pseudomonadati</taxon>
        <taxon>Pseudomonadota</taxon>
        <taxon>Gammaproteobacteria</taxon>
        <taxon>Kangiellales</taxon>
        <taxon>Kangiellaceae</taxon>
        <taxon>Kangiella</taxon>
    </lineage>
</organism>
<dbReference type="Gene3D" id="3.20.20.450">
    <property type="entry name" value="EAL domain"/>
    <property type="match status" value="1"/>
</dbReference>
<dbReference type="InterPro" id="IPR035919">
    <property type="entry name" value="EAL_sf"/>
</dbReference>
<dbReference type="PROSITE" id="PS50883">
    <property type="entry name" value="EAL"/>
    <property type="match status" value="1"/>
</dbReference>
<dbReference type="Proteomes" id="UP001324185">
    <property type="component" value="Chromosome"/>
</dbReference>
<evidence type="ECO:0000313" key="2">
    <source>
        <dbReference type="EMBL" id="WQG84901.1"/>
    </source>
</evidence>
<dbReference type="CDD" id="cd01948">
    <property type="entry name" value="EAL"/>
    <property type="match status" value="1"/>
</dbReference>
<dbReference type="PANTHER" id="PTHR33121:SF15">
    <property type="entry name" value="BLUE LIGHT- AND TEMPERATURE-REGULATED ANTIREPRESSOR BLUF"/>
    <property type="match status" value="1"/>
</dbReference>
<dbReference type="SUPFAM" id="SSF141868">
    <property type="entry name" value="EAL domain-like"/>
    <property type="match status" value="1"/>
</dbReference>
<dbReference type="SMART" id="SM00052">
    <property type="entry name" value="EAL"/>
    <property type="match status" value="1"/>
</dbReference>
<gene>
    <name evidence="2" type="ORF">SR900_10550</name>
</gene>
<dbReference type="EMBL" id="CP140158">
    <property type="protein sequence ID" value="WQG84901.1"/>
    <property type="molecule type" value="Genomic_DNA"/>
</dbReference>
<protein>
    <submittedName>
        <fullName evidence="2">EAL domain-containing protein</fullName>
    </submittedName>
</protein>
<dbReference type="RefSeq" id="WP_018625485.1">
    <property type="nucleotide sequence ID" value="NZ_CP140158.1"/>
</dbReference>
<evidence type="ECO:0000313" key="3">
    <source>
        <dbReference type="Proteomes" id="UP001324185"/>
    </source>
</evidence>
<dbReference type="InterPro" id="IPR050706">
    <property type="entry name" value="Cyclic-di-GMP_PDE-like"/>
</dbReference>
<reference evidence="2 3" key="1">
    <citation type="submission" date="2023-11" db="EMBL/GenBank/DDBJ databases">
        <title>MicrobeMod: A computational toolkit for identifying prokaryotic methylation and restriction-modification with nanopore sequencing.</title>
        <authorList>
            <person name="Crits-Christoph A."/>
            <person name="Kang S.C."/>
            <person name="Lee H."/>
            <person name="Ostrov N."/>
        </authorList>
    </citation>
    <scope>NUCLEOTIDE SEQUENCE [LARGE SCALE GENOMIC DNA]</scope>
    <source>
        <strain evidence="2 3">DSMZ 16071</strain>
    </source>
</reference>
<proteinExistence type="predicted"/>
<name>A0ABZ0X2S1_9GAMM</name>
<dbReference type="InterPro" id="IPR001633">
    <property type="entry name" value="EAL_dom"/>
</dbReference>
<sequence>MSKSLDNNFGCSRCNDKEALGFDISMAFQPIINTASQTVFAHEALVRGTNAESAHEVFKNVNADNLYPFDQTCRTKAIELASKLNFDQKLSINFMPNAIYQPELCLRTTLAAAEKYNFPIDKIIFEITEGEKVDDLEHLKNIVTYYKSRGFLTAIDDFGAGYAGLTLISEIQTDIVKLDMALIRNINNHKSKQAIVKGILTVCKDLGSEVIAEGIETYEEWATLRDFGVELFQGYYFAKPQFEGVAQINFPK</sequence>
<accession>A0ABZ0X2S1</accession>
<dbReference type="PANTHER" id="PTHR33121">
    <property type="entry name" value="CYCLIC DI-GMP PHOSPHODIESTERASE PDEF"/>
    <property type="match status" value="1"/>
</dbReference>
<dbReference type="Pfam" id="PF00563">
    <property type="entry name" value="EAL"/>
    <property type="match status" value="1"/>
</dbReference>
<evidence type="ECO:0000259" key="1">
    <source>
        <dbReference type="PROSITE" id="PS50883"/>
    </source>
</evidence>
<feature type="domain" description="EAL" evidence="1">
    <location>
        <begin position="1"/>
        <end position="252"/>
    </location>
</feature>